<keyword evidence="6" id="KW-1185">Reference proteome</keyword>
<accession>A0A2N5E8T0</accession>
<dbReference type="OrthoDB" id="9787096at2"/>
<dbReference type="InterPro" id="IPR006337">
    <property type="entry name" value="DgaE-like"/>
</dbReference>
<dbReference type="InterPro" id="IPR015424">
    <property type="entry name" value="PyrdxlP-dep_Trfase"/>
</dbReference>
<dbReference type="RefSeq" id="WP_101823119.1">
    <property type="nucleotide sequence ID" value="NZ_PJZH01000003.1"/>
</dbReference>
<dbReference type="Proteomes" id="UP000234503">
    <property type="component" value="Unassembled WGS sequence"/>
</dbReference>
<comment type="similarity">
    <text evidence="3">Belongs to the SelA family.</text>
</comment>
<gene>
    <name evidence="5" type="ORF">CYR32_04730</name>
</gene>
<dbReference type="GO" id="GO:0004125">
    <property type="term" value="F:L-seryl-tRNA(Sec) selenium transferase activity"/>
    <property type="evidence" value="ECO:0007669"/>
    <property type="project" value="TreeGrafter"/>
</dbReference>
<sequence>MSSETTAENRTPSLYEKYQLKQVINASGRMTILGVSTPEPAVAEAVNYGLSHFFEMKDLVVKTGAYIAGLLNAEDAVIVSCASAGIAQSVAAVIVKESDHLLVNLHSAAHDVPDEIVLPKGHNVNYGAPVGTMVALGGGKVVEAGYANECSAAQLAAAITPRTAALLYIKSHHSVQKSMLTVAEAAEVAHRHQLPLIVDAAAEEDLTCYYEMGADLVIYSGAKALEGPSSGLVVGRARYVAWVRRQSEGIGRAMKVGKEGILGLTEAIERYVHRAPVSGQALVEKMTPFIERLNSLPGVSARVVWDSAGRDIARTEIAFDEAALGWRTGDIVQQLKTGEIAIYFRGYRANEGKIEVDVRSVTPPQLTTIYTCLATLLEKRP</sequence>
<dbReference type="EMBL" id="PJZH01000003">
    <property type="protein sequence ID" value="PLR38311.1"/>
    <property type="molecule type" value="Genomic_DNA"/>
</dbReference>
<dbReference type="FunFam" id="3.40.640.10:FF:000056">
    <property type="entry name" value="SelA-like pyridoxal phosphate-dependent enzyme"/>
    <property type="match status" value="1"/>
</dbReference>
<dbReference type="PANTHER" id="PTHR32328">
    <property type="entry name" value="L-SERYL-TRNA(SEC) SELENIUM TRANSFERASE"/>
    <property type="match status" value="1"/>
</dbReference>
<comment type="caution">
    <text evidence="5">The sequence shown here is derived from an EMBL/GenBank/DDBJ whole genome shotgun (WGS) entry which is preliminary data.</text>
</comment>
<protein>
    <submittedName>
        <fullName evidence="5">SelA-like pyridoxal phosphate-dependent enzyme</fullName>
    </submittedName>
</protein>
<evidence type="ECO:0000256" key="4">
    <source>
        <dbReference type="PIRSR" id="PIRSR618319-50"/>
    </source>
</evidence>
<evidence type="ECO:0000313" key="6">
    <source>
        <dbReference type="Proteomes" id="UP000234503"/>
    </source>
</evidence>
<evidence type="ECO:0000256" key="3">
    <source>
        <dbReference type="ARBA" id="ARBA00044507"/>
    </source>
</evidence>
<dbReference type="NCBIfam" id="TIGR01437">
    <property type="entry name" value="selA_rel"/>
    <property type="match status" value="1"/>
</dbReference>
<dbReference type="InterPro" id="IPR015421">
    <property type="entry name" value="PyrdxlP-dep_Trfase_major"/>
</dbReference>
<comment type="cofactor">
    <cofactor evidence="1 4">
        <name>pyridoxal 5'-phosphate</name>
        <dbReference type="ChEBI" id="CHEBI:597326"/>
    </cofactor>
</comment>
<evidence type="ECO:0000256" key="2">
    <source>
        <dbReference type="ARBA" id="ARBA00022898"/>
    </source>
</evidence>
<dbReference type="AlphaFoldDB" id="A0A2N5E8T0"/>
<dbReference type="SUPFAM" id="SSF53383">
    <property type="entry name" value="PLP-dependent transferases"/>
    <property type="match status" value="1"/>
</dbReference>
<reference evidence="5 6" key="1">
    <citation type="submission" date="2017-12" db="EMBL/GenBank/DDBJ databases">
        <title>Characterization of six clinical isolates of Enterochimera gen. nov., a novel genus of the Yersiniaciae family and the three species Enterochimera arupensis sp. nov., Enterochimera coloradensis sp. nov, and Enterochimera californica sp. nov.</title>
        <authorList>
            <person name="Rossi A."/>
            <person name="Fisher M."/>
        </authorList>
    </citation>
    <scope>NUCLEOTIDE SEQUENCE [LARGE SCALE GENOMIC DNA]</scope>
    <source>
        <strain evidence="6">2016-Iso4</strain>
    </source>
</reference>
<dbReference type="Gene3D" id="3.40.640.10">
    <property type="entry name" value="Type I PLP-dependent aspartate aminotransferase-like (Major domain)"/>
    <property type="match status" value="1"/>
</dbReference>
<feature type="modified residue" description="N6-(pyridoxal phosphate)lysine" evidence="4">
    <location>
        <position position="223"/>
    </location>
</feature>
<dbReference type="Pfam" id="PF03841">
    <property type="entry name" value="SelA"/>
    <property type="match status" value="1"/>
</dbReference>
<evidence type="ECO:0000313" key="5">
    <source>
        <dbReference type="EMBL" id="PLR38311.1"/>
    </source>
</evidence>
<keyword evidence="2 4" id="KW-0663">Pyridoxal phosphate</keyword>
<name>A0A2N5E8T0_9GAMM</name>
<dbReference type="InterPro" id="IPR018319">
    <property type="entry name" value="SelA-like"/>
</dbReference>
<proteinExistence type="inferred from homology"/>
<dbReference type="PANTHER" id="PTHR32328:SF0">
    <property type="entry name" value="L-SERYL-TRNA(SEC) SELENIUM TRANSFERASE"/>
    <property type="match status" value="1"/>
</dbReference>
<organism evidence="5 6">
    <name type="scientific">Chimaeribacter coloradensis</name>
    <dbReference type="NCBI Taxonomy" id="2060068"/>
    <lineage>
        <taxon>Bacteria</taxon>
        <taxon>Pseudomonadati</taxon>
        <taxon>Pseudomonadota</taxon>
        <taxon>Gammaproteobacteria</taxon>
        <taxon>Enterobacterales</taxon>
        <taxon>Yersiniaceae</taxon>
        <taxon>Chimaeribacter</taxon>
    </lineage>
</organism>
<evidence type="ECO:0000256" key="1">
    <source>
        <dbReference type="ARBA" id="ARBA00001933"/>
    </source>
</evidence>